<dbReference type="EMBL" id="CM004467">
    <property type="protein sequence ID" value="OCT96503.1"/>
    <property type="molecule type" value="Genomic_DNA"/>
</dbReference>
<reference evidence="3" key="1">
    <citation type="journal article" date="2016" name="Nature">
        <title>Genome evolution in the allotetraploid frog Xenopus laevis.</title>
        <authorList>
            <person name="Session A.M."/>
            <person name="Uno Y."/>
            <person name="Kwon T."/>
            <person name="Chapman J.A."/>
            <person name="Toyoda A."/>
            <person name="Takahashi S."/>
            <person name="Fukui A."/>
            <person name="Hikosaka A."/>
            <person name="Suzuki A."/>
            <person name="Kondo M."/>
            <person name="van Heeringen S.J."/>
            <person name="Quigley I."/>
            <person name="Heinz S."/>
            <person name="Ogino H."/>
            <person name="Ochi H."/>
            <person name="Hellsten U."/>
            <person name="Lyons J.B."/>
            <person name="Simakov O."/>
            <person name="Putnam N."/>
            <person name="Stites J."/>
            <person name="Kuroki Y."/>
            <person name="Tanaka T."/>
            <person name="Michiue T."/>
            <person name="Watanabe M."/>
            <person name="Bogdanovic O."/>
            <person name="Lister R."/>
            <person name="Georgiou G."/>
            <person name="Paranjpe S.S."/>
            <person name="van Kruijsbergen I."/>
            <person name="Shu S."/>
            <person name="Carlson J."/>
            <person name="Kinoshita T."/>
            <person name="Ohta Y."/>
            <person name="Mawaribuchi S."/>
            <person name="Jenkins J."/>
            <person name="Grimwood J."/>
            <person name="Schmutz J."/>
            <person name="Mitros T."/>
            <person name="Mozaffari S.V."/>
            <person name="Suzuki Y."/>
            <person name="Haramoto Y."/>
            <person name="Yamamoto T.S."/>
            <person name="Takagi C."/>
            <person name="Heald R."/>
            <person name="Miller K."/>
            <person name="Haudenschild C."/>
            <person name="Kitzman J."/>
            <person name="Nakayama T."/>
            <person name="Izutsu Y."/>
            <person name="Robert J."/>
            <person name="Fortriede J."/>
            <person name="Burns K."/>
            <person name="Lotay V."/>
            <person name="Karimi K."/>
            <person name="Yasuoka Y."/>
            <person name="Dichmann D.S."/>
            <person name="Flajnik M.F."/>
            <person name="Houston D.W."/>
            <person name="Shendure J."/>
            <person name="DuPasquier L."/>
            <person name="Vize P.D."/>
            <person name="Zorn A.M."/>
            <person name="Ito M."/>
            <person name="Marcotte E.M."/>
            <person name="Wallingford J.B."/>
            <person name="Ito Y."/>
            <person name="Asashima M."/>
            <person name="Ueno N."/>
            <person name="Matsuda Y."/>
            <person name="Veenstra G.J."/>
            <person name="Fujiyama A."/>
            <person name="Harland R.M."/>
            <person name="Taira M."/>
            <person name="Rokhsar D.S."/>
        </authorList>
    </citation>
    <scope>NUCLEOTIDE SEQUENCE [LARGE SCALE GENOMIC DNA]</scope>
    <source>
        <strain evidence="3">J</strain>
    </source>
</reference>
<evidence type="ECO:0000313" key="2">
    <source>
        <dbReference type="EMBL" id="OCT96503.1"/>
    </source>
</evidence>
<evidence type="ECO:0000256" key="1">
    <source>
        <dbReference type="SAM" id="MobiDB-lite"/>
    </source>
</evidence>
<dbReference type="AlphaFoldDB" id="A0A974DR81"/>
<proteinExistence type="predicted"/>
<organism evidence="2 3">
    <name type="scientific">Xenopus laevis</name>
    <name type="common">African clawed frog</name>
    <dbReference type="NCBI Taxonomy" id="8355"/>
    <lineage>
        <taxon>Eukaryota</taxon>
        <taxon>Metazoa</taxon>
        <taxon>Chordata</taxon>
        <taxon>Craniata</taxon>
        <taxon>Vertebrata</taxon>
        <taxon>Euteleostomi</taxon>
        <taxon>Amphibia</taxon>
        <taxon>Batrachia</taxon>
        <taxon>Anura</taxon>
        <taxon>Pipoidea</taxon>
        <taxon>Pipidae</taxon>
        <taxon>Xenopodinae</taxon>
        <taxon>Xenopus</taxon>
        <taxon>Xenopus</taxon>
    </lineage>
</organism>
<dbReference type="InterPro" id="IPR042566">
    <property type="entry name" value="L1_C"/>
</dbReference>
<evidence type="ECO:0000313" key="3">
    <source>
        <dbReference type="Proteomes" id="UP000694892"/>
    </source>
</evidence>
<sequence>MVDGPTTSPENHAISDSATEVGNNIEGILTALAQIPNKTDLHSLDPDLKHAIHTETATLKQELQIENPQSWGSTGQFPTGRFEIKDQIVQKARNVDGIMFEDSTVHLHQDLAVSTKTQRRLLKPITTTLRDHNISYKWGFPFALVAQKGGKTFALRYPVETPQFCQQLDIPIPDLTEWQNYILVPSEALTTEQLTTPQPKKDFSPSRQWRKRLNANSPVRPLSTPLNKRPP</sequence>
<feature type="region of interest" description="Disordered" evidence="1">
    <location>
        <begin position="193"/>
        <end position="231"/>
    </location>
</feature>
<protein>
    <submittedName>
        <fullName evidence="2">Uncharacterized protein</fullName>
    </submittedName>
</protein>
<gene>
    <name evidence="2" type="ORF">XELAEV_18008708mg</name>
</gene>
<dbReference type="Proteomes" id="UP000694892">
    <property type="component" value="Chromosome 1S"/>
</dbReference>
<name>A0A974DR81_XENLA</name>
<dbReference type="Gene3D" id="3.30.250.20">
    <property type="entry name" value="L1 transposable element, C-terminal domain"/>
    <property type="match status" value="1"/>
</dbReference>
<accession>A0A974DR81</accession>